<dbReference type="RefSeq" id="WP_106607430.1">
    <property type="nucleotide sequence ID" value="NZ_PYGJ01000002.1"/>
</dbReference>
<dbReference type="GO" id="GO:0009279">
    <property type="term" value="C:cell outer membrane"/>
    <property type="evidence" value="ECO:0007669"/>
    <property type="project" value="UniProtKB-SubCell"/>
</dbReference>
<feature type="chain" id="PRO_5015166031" evidence="5">
    <location>
        <begin position="19"/>
        <end position="330"/>
    </location>
</feature>
<dbReference type="Gene3D" id="3.30.1330.60">
    <property type="entry name" value="OmpA-like domain"/>
    <property type="match status" value="1"/>
</dbReference>
<keyword evidence="8" id="KW-1185">Reference proteome</keyword>
<evidence type="ECO:0000313" key="8">
    <source>
        <dbReference type="Proteomes" id="UP000240418"/>
    </source>
</evidence>
<dbReference type="Proteomes" id="UP000240418">
    <property type="component" value="Unassembled WGS sequence"/>
</dbReference>
<dbReference type="PRINTS" id="PR01021">
    <property type="entry name" value="OMPADOMAIN"/>
</dbReference>
<dbReference type="InterPro" id="IPR036737">
    <property type="entry name" value="OmpA-like_sf"/>
</dbReference>
<accession>A0A2P8FHL8</accession>
<dbReference type="InterPro" id="IPR006665">
    <property type="entry name" value="OmpA-like"/>
</dbReference>
<dbReference type="PANTHER" id="PTHR30329:SF21">
    <property type="entry name" value="LIPOPROTEIN YIAD-RELATED"/>
    <property type="match status" value="1"/>
</dbReference>
<dbReference type="PROSITE" id="PS51123">
    <property type="entry name" value="OMPA_2"/>
    <property type="match status" value="1"/>
</dbReference>
<dbReference type="OrthoDB" id="9792021at2"/>
<dbReference type="AlphaFoldDB" id="A0A2P8FHL8"/>
<keyword evidence="5" id="KW-0732">Signal</keyword>
<evidence type="ECO:0000256" key="1">
    <source>
        <dbReference type="ARBA" id="ARBA00004442"/>
    </source>
</evidence>
<proteinExistence type="predicted"/>
<sequence>MIRALGISLALWPGVVSAFDPALPDSAQLIGQFDTAAGYYTLPVGVFVNGAVPSERYGGGVRRRSWRIGSGFTGTADVMADLTAQLLRTGYEIRLSCDAQLCGGFDFRFNTEVMPPPEMFVDLADFRFLAGSREADAGPEAIGILVSRTAQAGMVQIIEVAPQLMIDSVRVVAESTAPVLEEAPHVGVPVQADDGRDLRPAVVEASDISLVLERTGHIVLSDLVFETGSSQLGEGPFGSLAALATYLNDDAERRVALVGHTDSEGSLQNNTELSRRRATSVRTRLVEVHGVGESQLEARGVGFLSPIASNLTEAGRNANRRVEAVLLNTK</sequence>
<protein>
    <submittedName>
        <fullName evidence="7">OOP family OmpA-OmpF porin</fullName>
    </submittedName>
</protein>
<comment type="caution">
    <text evidence="7">The sequence shown here is derived from an EMBL/GenBank/DDBJ whole genome shotgun (WGS) entry which is preliminary data.</text>
</comment>
<keyword evidence="3" id="KW-0998">Cell outer membrane</keyword>
<dbReference type="EMBL" id="PYGJ01000002">
    <property type="protein sequence ID" value="PSL21244.1"/>
    <property type="molecule type" value="Genomic_DNA"/>
</dbReference>
<organism evidence="7 8">
    <name type="scientific">Shimia abyssi</name>
    <dbReference type="NCBI Taxonomy" id="1662395"/>
    <lineage>
        <taxon>Bacteria</taxon>
        <taxon>Pseudomonadati</taxon>
        <taxon>Pseudomonadota</taxon>
        <taxon>Alphaproteobacteria</taxon>
        <taxon>Rhodobacterales</taxon>
        <taxon>Roseobacteraceae</taxon>
    </lineage>
</organism>
<evidence type="ECO:0000256" key="2">
    <source>
        <dbReference type="ARBA" id="ARBA00023136"/>
    </source>
</evidence>
<evidence type="ECO:0000256" key="4">
    <source>
        <dbReference type="PROSITE-ProRule" id="PRU00473"/>
    </source>
</evidence>
<evidence type="ECO:0000256" key="3">
    <source>
        <dbReference type="ARBA" id="ARBA00023237"/>
    </source>
</evidence>
<name>A0A2P8FHL8_9RHOB</name>
<dbReference type="CDD" id="cd07185">
    <property type="entry name" value="OmpA_C-like"/>
    <property type="match status" value="1"/>
</dbReference>
<feature type="domain" description="OmpA-like" evidence="6">
    <location>
        <begin position="214"/>
        <end position="330"/>
    </location>
</feature>
<reference evidence="7 8" key="1">
    <citation type="submission" date="2018-03" db="EMBL/GenBank/DDBJ databases">
        <title>Genomic Encyclopedia of Archaeal and Bacterial Type Strains, Phase II (KMG-II): from individual species to whole genera.</title>
        <authorList>
            <person name="Goeker M."/>
        </authorList>
    </citation>
    <scope>NUCLEOTIDE SEQUENCE [LARGE SCALE GENOMIC DNA]</scope>
    <source>
        <strain evidence="7 8">DSM 100673</strain>
    </source>
</reference>
<evidence type="ECO:0000313" key="7">
    <source>
        <dbReference type="EMBL" id="PSL21244.1"/>
    </source>
</evidence>
<dbReference type="Pfam" id="PF00691">
    <property type="entry name" value="OmpA"/>
    <property type="match status" value="1"/>
</dbReference>
<dbReference type="SUPFAM" id="SSF103088">
    <property type="entry name" value="OmpA-like"/>
    <property type="match status" value="1"/>
</dbReference>
<feature type="signal peptide" evidence="5">
    <location>
        <begin position="1"/>
        <end position="18"/>
    </location>
</feature>
<dbReference type="PANTHER" id="PTHR30329">
    <property type="entry name" value="STATOR ELEMENT OF FLAGELLAR MOTOR COMPLEX"/>
    <property type="match status" value="1"/>
</dbReference>
<comment type="subcellular location">
    <subcellularLocation>
        <location evidence="1">Cell outer membrane</location>
    </subcellularLocation>
</comment>
<gene>
    <name evidence="7" type="ORF">CLV88_102364</name>
</gene>
<keyword evidence="2 4" id="KW-0472">Membrane</keyword>
<dbReference type="InterPro" id="IPR006664">
    <property type="entry name" value="OMP_bac"/>
</dbReference>
<evidence type="ECO:0000256" key="5">
    <source>
        <dbReference type="SAM" id="SignalP"/>
    </source>
</evidence>
<dbReference type="InterPro" id="IPR050330">
    <property type="entry name" value="Bact_OuterMem_StrucFunc"/>
</dbReference>
<evidence type="ECO:0000259" key="6">
    <source>
        <dbReference type="PROSITE" id="PS51123"/>
    </source>
</evidence>